<evidence type="ECO:0000313" key="2">
    <source>
        <dbReference type="Proteomes" id="UP001610335"/>
    </source>
</evidence>
<protein>
    <submittedName>
        <fullName evidence="1">Uncharacterized protein</fullName>
    </submittedName>
</protein>
<name>A0ABR4HUT1_9EURO</name>
<evidence type="ECO:0000313" key="1">
    <source>
        <dbReference type="EMBL" id="KAL2818502.1"/>
    </source>
</evidence>
<gene>
    <name evidence="1" type="ORF">BDW59DRAFT_127585</name>
</gene>
<comment type="caution">
    <text evidence="1">The sequence shown here is derived from an EMBL/GenBank/DDBJ whole genome shotgun (WGS) entry which is preliminary data.</text>
</comment>
<dbReference type="EMBL" id="JBFXLS010000083">
    <property type="protein sequence ID" value="KAL2818502.1"/>
    <property type="molecule type" value="Genomic_DNA"/>
</dbReference>
<reference evidence="1 2" key="1">
    <citation type="submission" date="2024-07" db="EMBL/GenBank/DDBJ databases">
        <title>Section-level genome sequencing and comparative genomics of Aspergillus sections Usti and Cavernicolus.</title>
        <authorList>
            <consortium name="Lawrence Berkeley National Laboratory"/>
            <person name="Nybo J.L."/>
            <person name="Vesth T.C."/>
            <person name="Theobald S."/>
            <person name="Frisvad J.C."/>
            <person name="Larsen T.O."/>
            <person name="Kjaerboelling I."/>
            <person name="Rothschild-Mancinelli K."/>
            <person name="Lyhne E.K."/>
            <person name="Kogle M.E."/>
            <person name="Barry K."/>
            <person name="Clum A."/>
            <person name="Na H."/>
            <person name="Ledsgaard L."/>
            <person name="Lin J."/>
            <person name="Lipzen A."/>
            <person name="Kuo A."/>
            <person name="Riley R."/>
            <person name="Mondo S."/>
            <person name="LaButti K."/>
            <person name="Haridas S."/>
            <person name="Pangalinan J."/>
            <person name="Salamov A.A."/>
            <person name="Simmons B.A."/>
            <person name="Magnuson J.K."/>
            <person name="Chen J."/>
            <person name="Drula E."/>
            <person name="Henrissat B."/>
            <person name="Wiebenga A."/>
            <person name="Lubbers R.J."/>
            <person name="Gomes A.C."/>
            <person name="Makela M.R."/>
            <person name="Stajich J."/>
            <person name="Grigoriev I.V."/>
            <person name="Mortensen U.H."/>
            <person name="De vries R.P."/>
            <person name="Baker S.E."/>
            <person name="Andersen M.R."/>
        </authorList>
    </citation>
    <scope>NUCLEOTIDE SEQUENCE [LARGE SCALE GENOMIC DNA]</scope>
    <source>
        <strain evidence="1 2">CBS 600.67</strain>
    </source>
</reference>
<proteinExistence type="predicted"/>
<sequence>MTYDNKVAHQQWHSNASLPTLEYLCWCTPEFLRVKIVTWLQIHPAWRRHRIMKGYRQTPRHMPLLAKTELYGASWPVIIDRSHRGRHGLLAVCERNMFSNFLQNDRIEEPPLAITQRGKKGSQSHLRRKSVLRVRQCMKLTMPQWLLGLSQRPSEEGSSREGSLQKPSKECEITASKIGWSSVMRCICMKPC</sequence>
<keyword evidence="2" id="KW-1185">Reference proteome</keyword>
<organism evidence="1 2">
    <name type="scientific">Aspergillus cavernicola</name>
    <dbReference type="NCBI Taxonomy" id="176166"/>
    <lineage>
        <taxon>Eukaryota</taxon>
        <taxon>Fungi</taxon>
        <taxon>Dikarya</taxon>
        <taxon>Ascomycota</taxon>
        <taxon>Pezizomycotina</taxon>
        <taxon>Eurotiomycetes</taxon>
        <taxon>Eurotiomycetidae</taxon>
        <taxon>Eurotiales</taxon>
        <taxon>Aspergillaceae</taxon>
        <taxon>Aspergillus</taxon>
        <taxon>Aspergillus subgen. Nidulantes</taxon>
    </lineage>
</organism>
<dbReference type="Proteomes" id="UP001610335">
    <property type="component" value="Unassembled WGS sequence"/>
</dbReference>
<accession>A0ABR4HUT1</accession>